<dbReference type="GO" id="GO:0016787">
    <property type="term" value="F:hydrolase activity"/>
    <property type="evidence" value="ECO:0007669"/>
    <property type="project" value="UniProtKB-KW"/>
</dbReference>
<dbReference type="InterPro" id="IPR011050">
    <property type="entry name" value="Pectin_lyase_fold/virulence"/>
</dbReference>
<gene>
    <name evidence="2" type="ORF">ACJEBI_05995</name>
</gene>
<feature type="domain" description="Rhamnogalacturonase A/B/Epimerase-like pectate lyase" evidence="1">
    <location>
        <begin position="114"/>
        <end position="346"/>
    </location>
</feature>
<organism evidence="2 3">
    <name type="scientific">Bacillus salipaludis</name>
    <dbReference type="NCBI Taxonomy" id="2547811"/>
    <lineage>
        <taxon>Bacteria</taxon>
        <taxon>Bacillati</taxon>
        <taxon>Bacillota</taxon>
        <taxon>Bacilli</taxon>
        <taxon>Bacillales</taxon>
        <taxon>Bacillaceae</taxon>
        <taxon>Bacillus</taxon>
    </lineage>
</organism>
<dbReference type="RefSeq" id="WP_406579705.1">
    <property type="nucleotide sequence ID" value="NZ_JBJHQH010000003.1"/>
</dbReference>
<proteinExistence type="predicted"/>
<evidence type="ECO:0000313" key="2">
    <source>
        <dbReference type="EMBL" id="MFK9091025.1"/>
    </source>
</evidence>
<dbReference type="Gene3D" id="2.160.20.10">
    <property type="entry name" value="Single-stranded right-handed beta-helix, Pectin lyase-like"/>
    <property type="match status" value="1"/>
</dbReference>
<dbReference type="Proteomes" id="UP001623041">
    <property type="component" value="Unassembled WGS sequence"/>
</dbReference>
<keyword evidence="3" id="KW-1185">Reference proteome</keyword>
<sequence length="517" mass="57552">MATYDKTHDPGKNKELLAQITGKQLDLKQVLQETNCLFEECRRNTQSPIIPEKGQSFSIFGKIQEGLFRLTAKRSRILEPTRLLVDDDGNVIPDWKDKLDQEYSQLMKNITKEVNVEDYGAVGDGKTDCTAAFKRAIGNGRVKVIVPRGVFITKEIRLPSWIWLIGSGKGTTTIKLHDQASKGTRLLTNTNHWRGNHHIFVQGISLDWNVERLGKEVKTSTWGNHSSCLTYAKVTYGWVRDVEGINPGLHCFDLSSTLYNYAGDGYRAQGGSKFIWLDHVTGYGFGDDGITTHHSDYIFISNSHMCDPSGRAHQKGFSNSNGIEVDDSSRNVLLVNNSSARCFGGVEIKAHENSSAASNVQIVGHISVHDNRAFNFRHIGHHKITDAESKSAFNIIAVNLLVIEPIFTELYKDSTPRGMVVSAYKNVVVNHFTLVGDPDYDYKGNPVIALQYRARNVILNNISVADFNKAGAAIKVYGGENRADSIKIYNCSPEKIEIGSGIQDFTIETLESAKVYF</sequence>
<dbReference type="InterPro" id="IPR012334">
    <property type="entry name" value="Pectin_lyas_fold"/>
</dbReference>
<evidence type="ECO:0000313" key="3">
    <source>
        <dbReference type="Proteomes" id="UP001623041"/>
    </source>
</evidence>
<dbReference type="InterPro" id="IPR024535">
    <property type="entry name" value="RHGA/B-epi-like_pectate_lyase"/>
</dbReference>
<accession>A0ABW8RC30</accession>
<dbReference type="Pfam" id="PF12708">
    <property type="entry name" value="Pect-lyase_RHGA_epim"/>
    <property type="match status" value="1"/>
</dbReference>
<keyword evidence="2" id="KW-0378">Hydrolase</keyword>
<dbReference type="EMBL" id="JBJHQH010000003">
    <property type="protein sequence ID" value="MFK9091025.1"/>
    <property type="molecule type" value="Genomic_DNA"/>
</dbReference>
<dbReference type="SUPFAM" id="SSF51126">
    <property type="entry name" value="Pectin lyase-like"/>
    <property type="match status" value="1"/>
</dbReference>
<reference evidence="2 3" key="1">
    <citation type="submission" date="2024-11" db="EMBL/GenBank/DDBJ databases">
        <authorList>
            <person name="Lucas J.A."/>
        </authorList>
    </citation>
    <scope>NUCLEOTIDE SEQUENCE [LARGE SCALE GENOMIC DNA]</scope>
    <source>
        <strain evidence="2 3">Z 5.4</strain>
    </source>
</reference>
<comment type="caution">
    <text evidence="2">The sequence shown here is derived from an EMBL/GenBank/DDBJ whole genome shotgun (WGS) entry which is preliminary data.</text>
</comment>
<evidence type="ECO:0000259" key="1">
    <source>
        <dbReference type="Pfam" id="PF12708"/>
    </source>
</evidence>
<protein>
    <submittedName>
        <fullName evidence="2">Glycosyl hydrolase family 28-related protein</fullName>
    </submittedName>
</protein>
<name>A0ABW8RC30_9BACI</name>